<evidence type="ECO:0000313" key="3">
    <source>
        <dbReference type="Proteomes" id="UP000678393"/>
    </source>
</evidence>
<accession>A0A8S4A0J5</accession>
<reference evidence="2" key="1">
    <citation type="submission" date="2021-04" db="EMBL/GenBank/DDBJ databases">
        <authorList>
            <consortium name="Molecular Ecology Group"/>
        </authorList>
    </citation>
    <scope>NUCLEOTIDE SEQUENCE</scope>
</reference>
<dbReference type="PANTHER" id="PTHR24035">
    <property type="entry name" value="MULTIPLE EPIDERMAL GROWTH FACTOR-LIKE DOMAINS PROTEIN"/>
    <property type="match status" value="1"/>
</dbReference>
<dbReference type="Proteomes" id="UP000678393">
    <property type="component" value="Unassembled WGS sequence"/>
</dbReference>
<protein>
    <submittedName>
        <fullName evidence="2">Uncharacterized protein</fullName>
    </submittedName>
</protein>
<dbReference type="AlphaFoldDB" id="A0A8S4A0J5"/>
<evidence type="ECO:0000256" key="1">
    <source>
        <dbReference type="SAM" id="SignalP"/>
    </source>
</evidence>
<feature type="signal peptide" evidence="1">
    <location>
        <begin position="1"/>
        <end position="19"/>
    </location>
</feature>
<dbReference type="OrthoDB" id="6050552at2759"/>
<feature type="chain" id="PRO_5035843488" evidence="1">
    <location>
        <begin position="20"/>
        <end position="416"/>
    </location>
</feature>
<keyword evidence="1" id="KW-0732">Signal</keyword>
<dbReference type="InterPro" id="IPR052108">
    <property type="entry name" value="MEGF/SIB"/>
</dbReference>
<keyword evidence="3" id="KW-1185">Reference proteome</keyword>
<gene>
    <name evidence="2" type="ORF">CUNI_LOCUS19398</name>
</gene>
<feature type="non-terminal residue" evidence="2">
    <location>
        <position position="416"/>
    </location>
</feature>
<evidence type="ECO:0000313" key="2">
    <source>
        <dbReference type="EMBL" id="CAG5133840.1"/>
    </source>
</evidence>
<name>A0A8S4A0J5_9EUPU</name>
<sequence length="416" mass="45826">MLPVLFFAFCYPYLTKCTASINPTRLHDVASGKQTLVLTSQHSELNFQNGEKRACAILNPRHSKESAVYHIDLRERYPIILINMTIYNAVHITGGVKVIVDDRLCAVPNFTNGTNEIKCSSYITGRVFTMKACVPVTVCKVQIFTCKAGKRGSDCNETCVAGTYGVGCRPCNCRSNVSCSKSDGFCSSGCLGANYDKNYDCYYTSISRKEDGHFASLSEAYFRGITFIPLISRNEIILRRRDYFDDEEQNCTIFESDENKRVDVELSYQPSIVVRQVQITYCSLDISPPYSIRITVNGHSCFGQTVYEKLQLGTHTFTCQRKIAAGSTLIISHTSHDVNSNSTVAVGCSKIVVLACAKGFYGSTCRLPCHCLGSACDPVTGYCKSGLCGIFARGRNCASVNIAFLRPVSVRASMGH</sequence>
<dbReference type="Gene3D" id="2.170.300.10">
    <property type="entry name" value="Tie2 ligand-binding domain superfamily"/>
    <property type="match status" value="1"/>
</dbReference>
<comment type="caution">
    <text evidence="2">The sequence shown here is derived from an EMBL/GenBank/DDBJ whole genome shotgun (WGS) entry which is preliminary data.</text>
</comment>
<organism evidence="2 3">
    <name type="scientific">Candidula unifasciata</name>
    <dbReference type="NCBI Taxonomy" id="100452"/>
    <lineage>
        <taxon>Eukaryota</taxon>
        <taxon>Metazoa</taxon>
        <taxon>Spiralia</taxon>
        <taxon>Lophotrochozoa</taxon>
        <taxon>Mollusca</taxon>
        <taxon>Gastropoda</taxon>
        <taxon>Heterobranchia</taxon>
        <taxon>Euthyneura</taxon>
        <taxon>Panpulmonata</taxon>
        <taxon>Eupulmonata</taxon>
        <taxon>Stylommatophora</taxon>
        <taxon>Helicina</taxon>
        <taxon>Helicoidea</taxon>
        <taxon>Geomitridae</taxon>
        <taxon>Candidula</taxon>
    </lineage>
</organism>
<dbReference type="PANTHER" id="PTHR24035:SF109">
    <property type="entry name" value="PROTEIN DRAPER"/>
    <property type="match status" value="1"/>
</dbReference>
<proteinExistence type="predicted"/>
<dbReference type="EMBL" id="CAJHNH020006534">
    <property type="protein sequence ID" value="CAG5133840.1"/>
    <property type="molecule type" value="Genomic_DNA"/>
</dbReference>